<dbReference type="EMBL" id="QXGI01000004">
    <property type="protein sequence ID" value="RSX48002.1"/>
    <property type="molecule type" value="Genomic_DNA"/>
</dbReference>
<dbReference type="Proteomes" id="UP000288052">
    <property type="component" value="Unassembled WGS sequence"/>
</dbReference>
<name>A0A430F724_9BIFI</name>
<protein>
    <submittedName>
        <fullName evidence="1">Cytosolic protein</fullName>
    </submittedName>
</protein>
<evidence type="ECO:0000313" key="1">
    <source>
        <dbReference type="EMBL" id="RSX48002.1"/>
    </source>
</evidence>
<proteinExistence type="predicted"/>
<accession>A0A430F724</accession>
<keyword evidence="2" id="KW-1185">Reference proteome</keyword>
<dbReference type="Pfam" id="PF11248">
    <property type="entry name" value="DUF3046"/>
    <property type="match status" value="1"/>
</dbReference>
<organism evidence="1 2">
    <name type="scientific">Bifidobacterium castoris</name>
    <dbReference type="NCBI Taxonomy" id="2306972"/>
    <lineage>
        <taxon>Bacteria</taxon>
        <taxon>Bacillati</taxon>
        <taxon>Actinomycetota</taxon>
        <taxon>Actinomycetes</taxon>
        <taxon>Bifidobacteriales</taxon>
        <taxon>Bifidobacteriaceae</taxon>
        <taxon>Bifidobacterium</taxon>
    </lineage>
</organism>
<evidence type="ECO:0000313" key="2">
    <source>
        <dbReference type="Proteomes" id="UP000288052"/>
    </source>
</evidence>
<sequence length="111" mass="12395">MGTPLGASPFPFARPCVRGAFARGAGGVQWRGMREREFWELLEEVFGRSYGRALARDQRLTKLGGRTVVEALGDGEEPRIVWNVLCDQMDVPDARRWGKDHAAPPLPVDFL</sequence>
<dbReference type="InterPro" id="IPR021408">
    <property type="entry name" value="DUF3046"/>
</dbReference>
<comment type="caution">
    <text evidence="1">The sequence shown here is derived from an EMBL/GenBank/DDBJ whole genome shotgun (WGS) entry which is preliminary data.</text>
</comment>
<reference evidence="1 2" key="1">
    <citation type="submission" date="2018-09" db="EMBL/GenBank/DDBJ databases">
        <title>Characterization of the phylogenetic diversity of five novel species belonging to the genus Bifidobacterium.</title>
        <authorList>
            <person name="Lugli G.A."/>
            <person name="Duranti S."/>
            <person name="Milani C."/>
        </authorList>
    </citation>
    <scope>NUCLEOTIDE SEQUENCE [LARGE SCALE GENOMIC DNA]</scope>
    <source>
        <strain evidence="1 2">2020B</strain>
    </source>
</reference>
<dbReference type="AlphaFoldDB" id="A0A430F724"/>
<gene>
    <name evidence="1" type="ORF">D2E22_1289</name>
</gene>